<accession>A0A6M3JX10</accession>
<dbReference type="EMBL" id="MT142105">
    <property type="protein sequence ID" value="QJA74563.1"/>
    <property type="molecule type" value="Genomic_DNA"/>
</dbReference>
<feature type="transmembrane region" description="Helical" evidence="1">
    <location>
        <begin position="138"/>
        <end position="154"/>
    </location>
</feature>
<keyword evidence="1" id="KW-0812">Transmembrane</keyword>
<reference evidence="2" key="1">
    <citation type="submission" date="2020-03" db="EMBL/GenBank/DDBJ databases">
        <title>The deep terrestrial virosphere.</title>
        <authorList>
            <person name="Holmfeldt K."/>
            <person name="Nilsson E."/>
            <person name="Simone D."/>
            <person name="Lopez-Fernandez M."/>
            <person name="Wu X."/>
            <person name="de Brujin I."/>
            <person name="Lundin D."/>
            <person name="Andersson A."/>
            <person name="Bertilsson S."/>
            <person name="Dopson M."/>
        </authorList>
    </citation>
    <scope>NUCLEOTIDE SEQUENCE</scope>
    <source>
        <strain evidence="2">MM415A01969</strain>
    </source>
</reference>
<dbReference type="AlphaFoldDB" id="A0A6M3JX10"/>
<evidence type="ECO:0000313" key="2">
    <source>
        <dbReference type="EMBL" id="QJA74563.1"/>
    </source>
</evidence>
<protein>
    <submittedName>
        <fullName evidence="2">Uncharacterized protein</fullName>
    </submittedName>
</protein>
<organism evidence="2">
    <name type="scientific">viral metagenome</name>
    <dbReference type="NCBI Taxonomy" id="1070528"/>
    <lineage>
        <taxon>unclassified sequences</taxon>
        <taxon>metagenomes</taxon>
        <taxon>organismal metagenomes</taxon>
    </lineage>
</organism>
<evidence type="ECO:0000256" key="1">
    <source>
        <dbReference type="SAM" id="Phobius"/>
    </source>
</evidence>
<keyword evidence="1" id="KW-1133">Transmembrane helix</keyword>
<keyword evidence="1" id="KW-0472">Membrane</keyword>
<name>A0A6M3JX10_9ZZZZ</name>
<proteinExistence type="predicted"/>
<gene>
    <name evidence="2" type="ORF">MM415A01969_0025</name>
</gene>
<sequence>MLTIISGIFGGLFRLAPELMKMFTAKADRKHELDLMDKTFQLDKQRAELKLDEIKEQGRAEWATGSLDVLKTAIEGQNMASGILWIDGVRSIIRPLITLQWVVLLYPGVIIATFVLMIQSGVPVLDALNKAFGPDEKALVAFIIDFWFVGRVLDRGRTGK</sequence>
<feature type="transmembrane region" description="Helical" evidence="1">
    <location>
        <begin position="96"/>
        <end position="118"/>
    </location>
</feature>